<dbReference type="InterPro" id="IPR036296">
    <property type="entry name" value="SKP1-like_dim_sf"/>
</dbReference>
<dbReference type="SMART" id="SM00512">
    <property type="entry name" value="Skp1"/>
    <property type="match status" value="1"/>
</dbReference>
<dbReference type="InterPro" id="IPR016073">
    <property type="entry name" value="Skp1_comp_POZ"/>
</dbReference>
<evidence type="ECO:0000256" key="4">
    <source>
        <dbReference type="ARBA" id="ARBA00022786"/>
    </source>
</evidence>
<dbReference type="GO" id="GO:0006511">
    <property type="term" value="P:ubiquitin-dependent protein catabolic process"/>
    <property type="evidence" value="ECO:0007669"/>
    <property type="project" value="InterPro"/>
</dbReference>
<dbReference type="CDD" id="cd18322">
    <property type="entry name" value="BTB_POZ_SKP1"/>
    <property type="match status" value="1"/>
</dbReference>
<comment type="subunit">
    <text evidence="7">Part of a SCF (SKP1-cullin-F-box) protein ligase complex.</text>
</comment>
<dbReference type="Pfam" id="PF01466">
    <property type="entry name" value="Skp1"/>
    <property type="match status" value="1"/>
</dbReference>
<evidence type="ECO:0000259" key="9">
    <source>
        <dbReference type="Pfam" id="PF03931"/>
    </source>
</evidence>
<evidence type="ECO:0000256" key="6">
    <source>
        <dbReference type="ARBA" id="ARBA00054396"/>
    </source>
</evidence>
<comment type="caution">
    <text evidence="10">The sequence shown here is derived from an EMBL/GenBank/DDBJ whole genome shotgun (WGS) entry which is preliminary data.</text>
</comment>
<comment type="subcellular location">
    <subcellularLocation>
        <location evidence="1">Nucleus</location>
    </subcellularLocation>
</comment>
<dbReference type="GO" id="GO:0016567">
    <property type="term" value="P:protein ubiquitination"/>
    <property type="evidence" value="ECO:0007669"/>
    <property type="project" value="UniProtKB-UniRule"/>
</dbReference>
<evidence type="ECO:0000256" key="7">
    <source>
        <dbReference type="PIRNR" id="PIRNR028729"/>
    </source>
</evidence>
<sequence length="155" mass="17510">MSTPETRKFTLKSSDGEAFEVDEGVAVQCQTIKRIIEDDCVDTTTVIPLANVTGNILSKVIEYCKKHVAPTSATDDEVKAFDEEFVKLDHPTLFDLIMAANYLDIKSLLDLTCLKVADMIKDYSPEEVRKVFNIENDFTPEEEAAIRNEHSWAFE</sequence>
<dbReference type="PIRSF" id="PIRSF028729">
    <property type="entry name" value="E3_ubiquit_lig_SCF_Skp"/>
    <property type="match status" value="1"/>
</dbReference>
<keyword evidence="10" id="KW-0436">Ligase</keyword>
<name>A0AAV3P3T7_LITER</name>
<dbReference type="PANTHER" id="PTHR11165">
    <property type="entry name" value="SKP1"/>
    <property type="match status" value="1"/>
</dbReference>
<keyword evidence="4 7" id="KW-0833">Ubl conjugation pathway</keyword>
<dbReference type="AlphaFoldDB" id="A0AAV3P3T7"/>
<dbReference type="GO" id="GO:0009867">
    <property type="term" value="P:jasmonic acid mediated signaling pathway"/>
    <property type="evidence" value="ECO:0007669"/>
    <property type="project" value="UniProtKB-ARBA"/>
</dbReference>
<protein>
    <recommendedName>
        <fullName evidence="7">SKP1-like protein</fullName>
    </recommendedName>
</protein>
<dbReference type="Proteomes" id="UP001454036">
    <property type="component" value="Unassembled WGS sequence"/>
</dbReference>
<feature type="domain" description="SKP1 component POZ" evidence="9">
    <location>
        <begin position="8"/>
        <end position="68"/>
    </location>
</feature>
<dbReference type="FunFam" id="3.30.710.10:FF:000170">
    <property type="entry name" value="SKP1-like protein 5"/>
    <property type="match status" value="1"/>
</dbReference>
<proteinExistence type="inferred from homology"/>
<dbReference type="Pfam" id="PF03931">
    <property type="entry name" value="Skp1_POZ"/>
    <property type="match status" value="1"/>
</dbReference>
<evidence type="ECO:0000256" key="5">
    <source>
        <dbReference type="ARBA" id="ARBA00023242"/>
    </source>
</evidence>
<accession>A0AAV3P3T7</accession>
<dbReference type="InterPro" id="IPR011333">
    <property type="entry name" value="SKP1/BTB/POZ_sf"/>
</dbReference>
<gene>
    <name evidence="10" type="ORF">LIER_05841</name>
</gene>
<dbReference type="SUPFAM" id="SSF81382">
    <property type="entry name" value="Skp1 dimerisation domain-like"/>
    <property type="match status" value="1"/>
</dbReference>
<comment type="pathway">
    <text evidence="2 7">Protein modification; protein ubiquitination.</text>
</comment>
<evidence type="ECO:0000313" key="11">
    <source>
        <dbReference type="Proteomes" id="UP001454036"/>
    </source>
</evidence>
<dbReference type="InterPro" id="IPR016897">
    <property type="entry name" value="SKP1"/>
</dbReference>
<organism evidence="10 11">
    <name type="scientific">Lithospermum erythrorhizon</name>
    <name type="common">Purple gromwell</name>
    <name type="synonym">Lithospermum officinale var. erythrorhizon</name>
    <dbReference type="NCBI Taxonomy" id="34254"/>
    <lineage>
        <taxon>Eukaryota</taxon>
        <taxon>Viridiplantae</taxon>
        <taxon>Streptophyta</taxon>
        <taxon>Embryophyta</taxon>
        <taxon>Tracheophyta</taxon>
        <taxon>Spermatophyta</taxon>
        <taxon>Magnoliopsida</taxon>
        <taxon>eudicotyledons</taxon>
        <taxon>Gunneridae</taxon>
        <taxon>Pentapetalae</taxon>
        <taxon>asterids</taxon>
        <taxon>lamiids</taxon>
        <taxon>Boraginales</taxon>
        <taxon>Boraginaceae</taxon>
        <taxon>Boraginoideae</taxon>
        <taxon>Lithospermeae</taxon>
        <taxon>Lithospermum</taxon>
    </lineage>
</organism>
<reference evidence="10 11" key="1">
    <citation type="submission" date="2024-01" db="EMBL/GenBank/DDBJ databases">
        <title>The complete chloroplast genome sequence of Lithospermum erythrorhizon: insights into the phylogenetic relationship among Boraginaceae species and the maternal lineages of purple gromwells.</title>
        <authorList>
            <person name="Okada T."/>
            <person name="Watanabe K."/>
        </authorList>
    </citation>
    <scope>NUCLEOTIDE SEQUENCE [LARGE SCALE GENOMIC DNA]</scope>
</reference>
<evidence type="ECO:0000256" key="1">
    <source>
        <dbReference type="ARBA" id="ARBA00004123"/>
    </source>
</evidence>
<comment type="function">
    <text evidence="6 7">Involved in ubiquitination and subsequent proteasomal degradation of target proteins. Together with CUL1, RBX1 and a F-box protein, it forms a SCF E3 ubiquitin ligase complex. The functional specificity of this complex depends on the type of F-box protein. In the SCF complex, it serves as an adapter that links the F-box protein to CUL1.</text>
</comment>
<evidence type="ECO:0000256" key="3">
    <source>
        <dbReference type="ARBA" id="ARBA00009993"/>
    </source>
</evidence>
<dbReference type="GO" id="GO:0016874">
    <property type="term" value="F:ligase activity"/>
    <property type="evidence" value="ECO:0007669"/>
    <property type="project" value="UniProtKB-KW"/>
</dbReference>
<dbReference type="SUPFAM" id="SSF54695">
    <property type="entry name" value="POZ domain"/>
    <property type="match status" value="1"/>
</dbReference>
<dbReference type="InterPro" id="IPR016072">
    <property type="entry name" value="Skp1_comp_dimer"/>
</dbReference>
<dbReference type="GO" id="GO:0005634">
    <property type="term" value="C:nucleus"/>
    <property type="evidence" value="ECO:0007669"/>
    <property type="project" value="UniProtKB-SubCell"/>
</dbReference>
<evidence type="ECO:0000256" key="2">
    <source>
        <dbReference type="ARBA" id="ARBA00004906"/>
    </source>
</evidence>
<dbReference type="EMBL" id="BAABME010000821">
    <property type="protein sequence ID" value="GAA0145706.1"/>
    <property type="molecule type" value="Genomic_DNA"/>
</dbReference>
<comment type="similarity">
    <text evidence="3 7">Belongs to the SKP1 family.</text>
</comment>
<keyword evidence="11" id="KW-1185">Reference proteome</keyword>
<feature type="domain" description="SKP1 component dimerisation" evidence="8">
    <location>
        <begin position="106"/>
        <end position="153"/>
    </location>
</feature>
<keyword evidence="5" id="KW-0539">Nucleus</keyword>
<dbReference type="Gene3D" id="3.30.710.10">
    <property type="entry name" value="Potassium Channel Kv1.1, Chain A"/>
    <property type="match status" value="1"/>
</dbReference>
<evidence type="ECO:0000259" key="8">
    <source>
        <dbReference type="Pfam" id="PF01466"/>
    </source>
</evidence>
<evidence type="ECO:0000313" key="10">
    <source>
        <dbReference type="EMBL" id="GAA0145706.1"/>
    </source>
</evidence>
<dbReference type="InterPro" id="IPR001232">
    <property type="entry name" value="SKP1-like"/>
</dbReference>